<keyword evidence="3" id="KW-1185">Reference proteome</keyword>
<organism evidence="2 3">
    <name type="scientific">Ephemerocybe angulata</name>
    <dbReference type="NCBI Taxonomy" id="980116"/>
    <lineage>
        <taxon>Eukaryota</taxon>
        <taxon>Fungi</taxon>
        <taxon>Dikarya</taxon>
        <taxon>Basidiomycota</taxon>
        <taxon>Agaricomycotina</taxon>
        <taxon>Agaricomycetes</taxon>
        <taxon>Agaricomycetidae</taxon>
        <taxon>Agaricales</taxon>
        <taxon>Agaricineae</taxon>
        <taxon>Psathyrellaceae</taxon>
        <taxon>Ephemerocybe</taxon>
    </lineage>
</organism>
<gene>
    <name evidence="2" type="ORF">DFP72DRAFT_818060</name>
</gene>
<dbReference type="OrthoDB" id="2691851at2759"/>
<reference evidence="2 3" key="1">
    <citation type="submission" date="2020-07" db="EMBL/GenBank/DDBJ databases">
        <title>Comparative genomics of pyrophilous fungi reveals a link between fire events and developmental genes.</title>
        <authorList>
            <consortium name="DOE Joint Genome Institute"/>
            <person name="Steindorff A.S."/>
            <person name="Carver A."/>
            <person name="Calhoun S."/>
            <person name="Stillman K."/>
            <person name="Liu H."/>
            <person name="Lipzen A."/>
            <person name="Pangilinan J."/>
            <person name="Labutti K."/>
            <person name="Bruns T.D."/>
            <person name="Grigoriev I.V."/>
        </authorList>
    </citation>
    <scope>NUCLEOTIDE SEQUENCE [LARGE SCALE GENOMIC DNA]</scope>
    <source>
        <strain evidence="2 3">CBS 144469</strain>
    </source>
</reference>
<proteinExistence type="predicted"/>
<accession>A0A8H6HNA4</accession>
<dbReference type="AlphaFoldDB" id="A0A8H6HNA4"/>
<feature type="region of interest" description="Disordered" evidence="1">
    <location>
        <begin position="1095"/>
        <end position="1139"/>
    </location>
</feature>
<dbReference type="EMBL" id="JACGCI010000058">
    <property type="protein sequence ID" value="KAF6750165.1"/>
    <property type="molecule type" value="Genomic_DNA"/>
</dbReference>
<sequence length="1176" mass="131076">KELFRLMGTNDVPALHRILRNAVNFSWGVDRLLQKVKDAIAGTYHAKNFSQLEIDLAVVVYDLGGGAALHALHKSPFAFPCRETIAARRAENRLRISVGEVRMEDLLHNIEVMFKPEEGSGPPRKAPMTLCLDEVASDGRLCWIPQTDDVAGLCEHASTLPSTKMGQDLKNITAISDAIRAGTVHVGQEILVAAFARNDDYDYGAKPVLILPTCKRGSWEDAAMLIEKIRQAWTISEWGASMHGDVVSIASDGDPKRRPALFALCMVREITPHDALFQHVGFLPGINLWTGSNFETQDLDWKHDMKRICKLLCTREGILVNNVTINKTVLAMWLERLTDVDWSEDSIFHLVNPMFSSSQQVEALLSPKDAQDVPRAIKLLSLVGDLPKLDRTGMNPSELETHNALSLLGEMLEALVEPFINPDFTISEQITSLSKFAFLLCALFLQHGTSFMPSHLYSDLQCMIRTAIFRVAHTKIMDPERRVLLCELGDDCLEILFGCVRMIGGHAPNVSPDVFCHRATAAVRLRKIFEIYAAWEMKARRLLLKRTRDADHLSPRNWRGELRALSCDLLACWLEGMRRAMATLTRCRCNVVDFATYFENGRSRGIDLLRPSGGKYLGISAEVDRSLVDDLGSTTSSTESQSTPIGVEIDLDDSARYTFRTFDGRAAHALEKQSTKTQQGFIEHWISNNSVSMTAPNPDLNLALPASKILCVNSSLYATLISTDRKSVSLCVMTCTLIKHKSQFLHSAPIDEITLRNSTYEISGQILELIPFSDLLVDEDTLKTEGALIHSRPDVFWLWTKRFVSVDKLVKKSSTSTSTATARLQNLQFTVNGRLVYPLTQGECVDFALENRPYLFFQHSPFLLEKLEGCAKTWSILDKELVKAQSAMVQRCLEEEDTRSKLLVTGAVRNGQYPYSVATLQAGLITYMSTTVSPPINGPLPCNICGKEVEPQERQNHMGHHILFSQHGIPPDPKHIGTVSSTFPCGFCGQSMQNGACAVRVDKGKVIISSCKYSHPLKVGFAVKSTVSRPCSNSPIVCPLNSCGETHWKYNMLRHLQDRHPNYTALLDQNLAFRDIIQVSAEEQSRMGLMDALMSSERRAPRSQESYDARRSRQPPTTRDLHGASPQRPRHYTSDRSVGGSAPSFTYAGSMLLPQHHIYSPTLNISARACNGDVFS</sequence>
<feature type="non-terminal residue" evidence="2">
    <location>
        <position position="1176"/>
    </location>
</feature>
<evidence type="ECO:0000313" key="2">
    <source>
        <dbReference type="EMBL" id="KAF6750165.1"/>
    </source>
</evidence>
<comment type="caution">
    <text evidence="2">The sequence shown here is derived from an EMBL/GenBank/DDBJ whole genome shotgun (WGS) entry which is preliminary data.</text>
</comment>
<name>A0A8H6HNA4_9AGAR</name>
<protein>
    <submittedName>
        <fullName evidence="2">Uncharacterized protein</fullName>
    </submittedName>
</protein>
<evidence type="ECO:0000256" key="1">
    <source>
        <dbReference type="SAM" id="MobiDB-lite"/>
    </source>
</evidence>
<evidence type="ECO:0000313" key="3">
    <source>
        <dbReference type="Proteomes" id="UP000521943"/>
    </source>
</evidence>
<feature type="compositionally biased region" description="Basic and acidic residues" evidence="1">
    <location>
        <begin position="1096"/>
        <end position="1111"/>
    </location>
</feature>
<dbReference type="Proteomes" id="UP000521943">
    <property type="component" value="Unassembled WGS sequence"/>
</dbReference>